<dbReference type="AlphaFoldDB" id="A0A545V1C6"/>
<dbReference type="OrthoDB" id="10348599at2759"/>
<accession>A0A545V1C6</accession>
<sequence>MPARSEFKYDLFKNDLPDIVKIIEGLYQEIIRQETSTLTLYFYQAEQGAPELDLSFRLRAYTNIVRRPTRLQDIRALPWWAETKCDDVKTRLGRISALPDGDEWMLFGDKRRPRSVKISQRRHFAIHEASDEASRITIDVSRSMFYIAGHELKHIGDMGPRIEVKLPQDACEDDFPLTNLLRAAGHWMAFGSLTNYSRHFLSNMFPSETHMSLPEIESKFAVTCESSERLFALLFDFLAAEENDWHLALPYPHIIVRTRRYHVCEGRGPGSTVTIVETASGRCSVKIKEKERPNGAVLLRATQASHTTDIDGKMMSAKDFAVAHGLIKINEFTKIQRKIPIVLANGHGFVFTVDHCTDPRRRMLTQLEIEYMGSSGGKVAHIEHVLSEIRDLGSALLASPIGLFLSSTHLTKHAFFAKVALPKMPVSAL</sequence>
<organism evidence="1 2">
    <name type="scientific">Cordyceps javanica</name>
    <dbReference type="NCBI Taxonomy" id="43265"/>
    <lineage>
        <taxon>Eukaryota</taxon>
        <taxon>Fungi</taxon>
        <taxon>Dikarya</taxon>
        <taxon>Ascomycota</taxon>
        <taxon>Pezizomycotina</taxon>
        <taxon>Sordariomycetes</taxon>
        <taxon>Hypocreomycetidae</taxon>
        <taxon>Hypocreales</taxon>
        <taxon>Cordycipitaceae</taxon>
        <taxon>Cordyceps</taxon>
    </lineage>
</organism>
<reference evidence="1 2" key="1">
    <citation type="journal article" date="2019" name="Appl. Microbiol. Biotechnol.">
        <title>Genome sequence of Isaria javanica and comparative genome analysis insights into family S53 peptidase evolution in fungal entomopathogens.</title>
        <authorList>
            <person name="Lin R."/>
            <person name="Zhang X."/>
            <person name="Xin B."/>
            <person name="Zou M."/>
            <person name="Gao Y."/>
            <person name="Qin F."/>
            <person name="Hu Q."/>
            <person name="Xie B."/>
            <person name="Cheng X."/>
        </authorList>
    </citation>
    <scope>NUCLEOTIDE SEQUENCE [LARGE SCALE GENOMIC DNA]</scope>
    <source>
        <strain evidence="1 2">IJ1G</strain>
    </source>
</reference>
<name>A0A545V1C6_9HYPO</name>
<keyword evidence="2" id="KW-1185">Reference proteome</keyword>
<dbReference type="Proteomes" id="UP000315783">
    <property type="component" value="Unassembled WGS sequence"/>
</dbReference>
<evidence type="ECO:0000313" key="1">
    <source>
        <dbReference type="EMBL" id="TQV95530.1"/>
    </source>
</evidence>
<evidence type="ECO:0000313" key="2">
    <source>
        <dbReference type="Proteomes" id="UP000315783"/>
    </source>
</evidence>
<comment type="caution">
    <text evidence="1">The sequence shown here is derived from an EMBL/GenBank/DDBJ whole genome shotgun (WGS) entry which is preliminary data.</text>
</comment>
<dbReference type="EMBL" id="SPUK01000007">
    <property type="protein sequence ID" value="TQV95530.1"/>
    <property type="molecule type" value="Genomic_DNA"/>
</dbReference>
<gene>
    <name evidence="1" type="ORF">IF1G_05359</name>
</gene>
<protein>
    <submittedName>
        <fullName evidence="1">Uncharacterized protein</fullName>
    </submittedName>
</protein>
<proteinExistence type="predicted"/>